<keyword evidence="2" id="KW-1185">Reference proteome</keyword>
<gene>
    <name evidence="1" type="ORF">H6G03_27970</name>
</gene>
<name>A0A926ZJC1_9CYAN</name>
<dbReference type="EMBL" id="JACJPW010000097">
    <property type="protein sequence ID" value="MBD2184865.1"/>
    <property type="molecule type" value="Genomic_DNA"/>
</dbReference>
<comment type="caution">
    <text evidence="1">The sequence shown here is derived from an EMBL/GenBank/DDBJ whole genome shotgun (WGS) entry which is preliminary data.</text>
</comment>
<dbReference type="RefSeq" id="WP_190472100.1">
    <property type="nucleotide sequence ID" value="NZ_JACJPW010000097.1"/>
</dbReference>
<organism evidence="1 2">
    <name type="scientific">Aerosakkonema funiforme FACHB-1375</name>
    <dbReference type="NCBI Taxonomy" id="2949571"/>
    <lineage>
        <taxon>Bacteria</taxon>
        <taxon>Bacillati</taxon>
        <taxon>Cyanobacteriota</taxon>
        <taxon>Cyanophyceae</taxon>
        <taxon>Oscillatoriophycideae</taxon>
        <taxon>Aerosakkonematales</taxon>
        <taxon>Aerosakkonemataceae</taxon>
        <taxon>Aerosakkonema</taxon>
    </lineage>
</organism>
<dbReference type="Proteomes" id="UP000641646">
    <property type="component" value="Unassembled WGS sequence"/>
</dbReference>
<sequence>MEFFLNVLNAIHNPDRQGSMEQLEMIFNTLNQVATKRGIESAQMQEIITALGRFLRPVLQHQQRMMGDKSLENLIAQMTDAETTAATIHLLISPQLHQQIVQGISQKTGISANRLQGILPTIMTAVMGLLYMGASKPGVSSSNSVLSAFVDRDTELVLGDVLQSAESFLNSSLRSDNKR</sequence>
<proteinExistence type="predicted"/>
<evidence type="ECO:0000313" key="1">
    <source>
        <dbReference type="EMBL" id="MBD2184865.1"/>
    </source>
</evidence>
<reference evidence="1" key="1">
    <citation type="journal article" date="2015" name="ISME J.">
        <title>Draft Genome Sequence of Streptomyces incarnatus NRRL8089, which Produces the Nucleoside Antibiotic Sinefungin.</title>
        <authorList>
            <person name="Oshima K."/>
            <person name="Hattori M."/>
            <person name="Shimizu H."/>
            <person name="Fukuda K."/>
            <person name="Nemoto M."/>
            <person name="Inagaki K."/>
            <person name="Tamura T."/>
        </authorList>
    </citation>
    <scope>NUCLEOTIDE SEQUENCE</scope>
    <source>
        <strain evidence="1">FACHB-1375</strain>
    </source>
</reference>
<dbReference type="AlphaFoldDB" id="A0A926ZJC1"/>
<reference evidence="1" key="2">
    <citation type="submission" date="2020-08" db="EMBL/GenBank/DDBJ databases">
        <authorList>
            <person name="Chen M."/>
            <person name="Teng W."/>
            <person name="Zhao L."/>
            <person name="Hu C."/>
            <person name="Zhou Y."/>
            <person name="Han B."/>
            <person name="Song L."/>
            <person name="Shu W."/>
        </authorList>
    </citation>
    <scope>NUCLEOTIDE SEQUENCE</scope>
    <source>
        <strain evidence="1">FACHB-1375</strain>
    </source>
</reference>
<evidence type="ECO:0000313" key="2">
    <source>
        <dbReference type="Proteomes" id="UP000641646"/>
    </source>
</evidence>
<accession>A0A926ZJC1</accession>
<protein>
    <submittedName>
        <fullName evidence="1">DUF937 domain-containing protein</fullName>
    </submittedName>
</protein>